<dbReference type="Proteomes" id="UP000324800">
    <property type="component" value="Unassembled WGS sequence"/>
</dbReference>
<protein>
    <submittedName>
        <fullName evidence="2">Uncharacterized protein</fullName>
    </submittedName>
</protein>
<feature type="compositionally biased region" description="Basic and acidic residues" evidence="1">
    <location>
        <begin position="151"/>
        <end position="203"/>
    </location>
</feature>
<feature type="region of interest" description="Disordered" evidence="1">
    <location>
        <begin position="151"/>
        <end position="218"/>
    </location>
</feature>
<gene>
    <name evidence="2" type="ORF">EZS28_029745</name>
</gene>
<evidence type="ECO:0000256" key="1">
    <source>
        <dbReference type="SAM" id="MobiDB-lite"/>
    </source>
</evidence>
<organism evidence="2 3">
    <name type="scientific">Streblomastix strix</name>
    <dbReference type="NCBI Taxonomy" id="222440"/>
    <lineage>
        <taxon>Eukaryota</taxon>
        <taxon>Metamonada</taxon>
        <taxon>Preaxostyla</taxon>
        <taxon>Oxymonadida</taxon>
        <taxon>Streblomastigidae</taxon>
        <taxon>Streblomastix</taxon>
    </lineage>
</organism>
<name>A0A5J4UWA5_9EUKA</name>
<sequence length="270" mass="32065">MNENIENLRSIQTRLKEKSDQLETLQEDKKEISKEIVKMKETINNKIEVHTIVEDNSKILTVKIVELESSIAQISLDKKQLVEQIENDRELIQQQEESIKKLKEEKIRWKGKYELKEEEIWNIEQELASLHGLKSKVIECESLQKQLSEMKQKIQSQKRENDESKRNHIEATRQLEEKENEIKRLKEIDRQQQKNISDTETKMKSQYRSATSEREDLEKKLSVSADKLRSSERMIDQLKEQCGVYERELKRLQSPMKVSVNPNIISPFQF</sequence>
<comment type="caution">
    <text evidence="2">The sequence shown here is derived from an EMBL/GenBank/DDBJ whole genome shotgun (WGS) entry which is preliminary data.</text>
</comment>
<dbReference type="EMBL" id="SNRW01011757">
    <property type="protein sequence ID" value="KAA6374729.1"/>
    <property type="molecule type" value="Genomic_DNA"/>
</dbReference>
<evidence type="ECO:0000313" key="3">
    <source>
        <dbReference type="Proteomes" id="UP000324800"/>
    </source>
</evidence>
<accession>A0A5J4UWA5</accession>
<dbReference type="AlphaFoldDB" id="A0A5J4UWA5"/>
<reference evidence="2 3" key="1">
    <citation type="submission" date="2019-03" db="EMBL/GenBank/DDBJ databases">
        <title>Single cell metagenomics reveals metabolic interactions within the superorganism composed of flagellate Streblomastix strix and complex community of Bacteroidetes bacteria on its surface.</title>
        <authorList>
            <person name="Treitli S.C."/>
            <person name="Kolisko M."/>
            <person name="Husnik F."/>
            <person name="Keeling P."/>
            <person name="Hampl V."/>
        </authorList>
    </citation>
    <scope>NUCLEOTIDE SEQUENCE [LARGE SCALE GENOMIC DNA]</scope>
    <source>
        <strain evidence="2">ST1C</strain>
    </source>
</reference>
<proteinExistence type="predicted"/>
<evidence type="ECO:0000313" key="2">
    <source>
        <dbReference type="EMBL" id="KAA6374729.1"/>
    </source>
</evidence>